<dbReference type="SUPFAM" id="SSF144292">
    <property type="entry name" value="occludin/ELL-like"/>
    <property type="match status" value="1"/>
</dbReference>
<evidence type="ECO:0000313" key="5">
    <source>
        <dbReference type="Proteomes" id="UP000234681"/>
    </source>
</evidence>
<dbReference type="PANTHER" id="PTHR23288:SF15">
    <property type="entry name" value="OCCLUDIN_ELL DOMAIN-CONTAINING PROTEIN 1"/>
    <property type="match status" value="1"/>
</dbReference>
<dbReference type="InterPro" id="IPR010844">
    <property type="entry name" value="Occludin_ELL"/>
</dbReference>
<evidence type="ECO:0000313" key="4">
    <source>
        <dbReference type="EMBL" id="EDL90812.1"/>
    </source>
</evidence>
<reference evidence="4 5" key="1">
    <citation type="submission" date="2005-09" db="EMBL/GenBank/DDBJ databases">
        <authorList>
            <person name="Mural R.J."/>
            <person name="Li P.W."/>
            <person name="Adams M.D."/>
            <person name="Amanatides P.G."/>
            <person name="Baden-Tillson H."/>
            <person name="Barnstead M."/>
            <person name="Chin S.H."/>
            <person name="Dew I."/>
            <person name="Evans C.A."/>
            <person name="Ferriera S."/>
            <person name="Flanigan M."/>
            <person name="Fosler C."/>
            <person name="Glodek A."/>
            <person name="Gu Z."/>
            <person name="Holt R.A."/>
            <person name="Jennings D."/>
            <person name="Kraft C.L."/>
            <person name="Lu F."/>
            <person name="Nguyen T."/>
            <person name="Nusskern D.R."/>
            <person name="Pfannkoch C.M."/>
            <person name="Sitter C."/>
            <person name="Sutton G.G."/>
            <person name="Venter J.C."/>
            <person name="Wang Z."/>
            <person name="Woodage T."/>
            <person name="Zheng X.H."/>
            <person name="Zhong F."/>
        </authorList>
    </citation>
    <scope>NUCLEOTIDE SEQUENCE [LARGE SCALE GENOMIC DNA]</scope>
    <source>
        <strain>BN</strain>
        <strain evidence="5">Sprague-Dawley</strain>
    </source>
</reference>
<dbReference type="InterPro" id="IPR031176">
    <property type="entry name" value="ELL/occludin"/>
</dbReference>
<evidence type="ECO:0000259" key="3">
    <source>
        <dbReference type="PROSITE" id="PS51980"/>
    </source>
</evidence>
<dbReference type="EMBL" id="CH474031">
    <property type="protein sequence ID" value="EDL90812.1"/>
    <property type="molecule type" value="Genomic_DNA"/>
</dbReference>
<feature type="domain" description="OCEL" evidence="3">
    <location>
        <begin position="1"/>
        <end position="111"/>
    </location>
</feature>
<name>A6K9S8_RAT</name>
<proteinExistence type="inferred from homology"/>
<organism evidence="4 5">
    <name type="scientific">Rattus norvegicus</name>
    <name type="common">Rat</name>
    <dbReference type="NCBI Taxonomy" id="10116"/>
    <lineage>
        <taxon>Eukaryota</taxon>
        <taxon>Metazoa</taxon>
        <taxon>Chordata</taxon>
        <taxon>Craniata</taxon>
        <taxon>Vertebrata</taxon>
        <taxon>Euteleostomi</taxon>
        <taxon>Mammalia</taxon>
        <taxon>Eutheria</taxon>
        <taxon>Euarchontoglires</taxon>
        <taxon>Glires</taxon>
        <taxon>Rodentia</taxon>
        <taxon>Myomorpha</taxon>
        <taxon>Muroidea</taxon>
        <taxon>Muridae</taxon>
        <taxon>Murinae</taxon>
        <taxon>Rattus</taxon>
    </lineage>
</organism>
<dbReference type="PROSITE" id="PS51980">
    <property type="entry name" value="OCEL"/>
    <property type="match status" value="1"/>
</dbReference>
<dbReference type="Proteomes" id="UP000234681">
    <property type="component" value="Chromosome 16"/>
</dbReference>
<comment type="similarity">
    <text evidence="1 2">Belongs to the ELL/occludin family.</text>
</comment>
<dbReference type="PANTHER" id="PTHR23288">
    <property type="entry name" value="OCCLUDIN AND RNA POLYMERASE II ELONGATION FACTOR ELL"/>
    <property type="match status" value="1"/>
</dbReference>
<evidence type="ECO:0000256" key="2">
    <source>
        <dbReference type="PROSITE-ProRule" id="PRU01324"/>
    </source>
</evidence>
<dbReference type="Gene3D" id="6.10.140.340">
    <property type="match status" value="1"/>
</dbReference>
<sequence>MQAKLQQLEALLLSLPPPRSQVSPGPPVPQPPCGCAASTGWNAVTAMVALLSPFPTLPFQKEVRMAAHVRREFEKKRVDPGFLDKQARCDYLKGKLRHLKAQIRKFDDQRDSNSENSVYF</sequence>
<gene>
    <name evidence="4" type="ORF">rCG_38810</name>
</gene>
<evidence type="ECO:0000256" key="1">
    <source>
        <dbReference type="ARBA" id="ARBA00009171"/>
    </source>
</evidence>
<dbReference type="Pfam" id="PF07303">
    <property type="entry name" value="Occludin_ELL"/>
    <property type="match status" value="1"/>
</dbReference>
<dbReference type="AlphaFoldDB" id="A6K9S8"/>
<accession>A6K9S8</accession>
<protein>
    <submittedName>
        <fullName evidence="4">RCG38810, isoform CRA_d</fullName>
    </submittedName>
</protein>